<keyword evidence="4" id="KW-1185">Reference proteome</keyword>
<reference evidence="3" key="1">
    <citation type="submission" date="2021-01" db="EMBL/GenBank/DDBJ databases">
        <title>Whole genome shotgun sequence of Virgisporangium aurantiacum NBRC 16421.</title>
        <authorList>
            <person name="Komaki H."/>
            <person name="Tamura T."/>
        </authorList>
    </citation>
    <scope>NUCLEOTIDE SEQUENCE</scope>
    <source>
        <strain evidence="3">NBRC 16421</strain>
    </source>
</reference>
<dbReference type="EMBL" id="BOPG01000024">
    <property type="protein sequence ID" value="GIJ56286.1"/>
    <property type="molecule type" value="Genomic_DNA"/>
</dbReference>
<keyword evidence="2" id="KW-0732">Signal</keyword>
<evidence type="ECO:0000313" key="3">
    <source>
        <dbReference type="EMBL" id="GIJ56286.1"/>
    </source>
</evidence>
<name>A0A8J3Z6S7_9ACTN</name>
<evidence type="ECO:0000256" key="1">
    <source>
        <dbReference type="SAM" id="MobiDB-lite"/>
    </source>
</evidence>
<feature type="chain" id="PRO_5035208896" evidence="2">
    <location>
        <begin position="24"/>
        <end position="570"/>
    </location>
</feature>
<evidence type="ECO:0000256" key="2">
    <source>
        <dbReference type="SAM" id="SignalP"/>
    </source>
</evidence>
<sequence>MTLGAAGVVVAVVPAVTVGPTSAATTVTPAAAAHLTLVLDGRTYVIPADAQLLVASGALDLSLFEAGATSAWRDLTEPDPAVGGVGLGSRRMRSGAHVRPRESPPSATAVGITVRYLDRAGRPTATAYSMLRNVDDPSVFAFVVPEPDGTGRATLPAGRYLMESTVDTPRPGRADPAVSVTVNPLLSVDRATDLVVDARAARPVSVTVPDRAAAGVGALAAFRRTVTGGQVRSVYGSPDVTALFTLHDGPTTPPADFESAVGVLFARLPVVYATGWRRDGAFFTGFRQRVAESDLSTVRARFDTVAPGRAAVRSYGIALSSGAAAQSLGIDSLPADRIERYAGNARWATVLTEYAAGTEFADAVTQEQTPTAYAPGRTYAERWNATPYWPAPRVTRDGSRLFARFAMFSDASGIREGTGSTSHAQVDLYRDGVLVGTASQLDGAAFPFVAGRHTLTATAERSWTPIAARTTATWTFTTAAPGTLSLPSIRFTTAGPRTLQVHAMGGVPLRSLTVDASYDGGRTWHPATLTAGSAILPRDPGGSPVSLRTRATDRTGATVDQTTINAYVAN</sequence>
<feature type="region of interest" description="Disordered" evidence="1">
    <location>
        <begin position="83"/>
        <end position="106"/>
    </location>
</feature>
<dbReference type="AlphaFoldDB" id="A0A8J3Z6S7"/>
<comment type="caution">
    <text evidence="3">The sequence shown here is derived from an EMBL/GenBank/DDBJ whole genome shotgun (WGS) entry which is preliminary data.</text>
</comment>
<evidence type="ECO:0000313" key="4">
    <source>
        <dbReference type="Proteomes" id="UP000612585"/>
    </source>
</evidence>
<gene>
    <name evidence="3" type="ORF">Vau01_038020</name>
</gene>
<feature type="signal peptide" evidence="2">
    <location>
        <begin position="1"/>
        <end position="23"/>
    </location>
</feature>
<accession>A0A8J3Z6S7</accession>
<organism evidence="3 4">
    <name type="scientific">Virgisporangium aurantiacum</name>
    <dbReference type="NCBI Taxonomy" id="175570"/>
    <lineage>
        <taxon>Bacteria</taxon>
        <taxon>Bacillati</taxon>
        <taxon>Actinomycetota</taxon>
        <taxon>Actinomycetes</taxon>
        <taxon>Micromonosporales</taxon>
        <taxon>Micromonosporaceae</taxon>
        <taxon>Virgisporangium</taxon>
    </lineage>
</organism>
<dbReference type="RefSeq" id="WP_203994347.1">
    <property type="nucleotide sequence ID" value="NZ_BOPG01000024.1"/>
</dbReference>
<proteinExistence type="predicted"/>
<protein>
    <submittedName>
        <fullName evidence="3">Uncharacterized protein</fullName>
    </submittedName>
</protein>
<dbReference type="Proteomes" id="UP000612585">
    <property type="component" value="Unassembled WGS sequence"/>
</dbReference>